<dbReference type="EMBL" id="BOOR01000010">
    <property type="protein sequence ID" value="GII53735.1"/>
    <property type="molecule type" value="Genomic_DNA"/>
</dbReference>
<keyword evidence="2" id="KW-0067">ATP-binding</keyword>
<keyword evidence="5" id="KW-1185">Reference proteome</keyword>
<organism evidence="4 5">
    <name type="scientific">Planotetraspora thailandica</name>
    <dbReference type="NCBI Taxonomy" id="487172"/>
    <lineage>
        <taxon>Bacteria</taxon>
        <taxon>Bacillati</taxon>
        <taxon>Actinomycetota</taxon>
        <taxon>Actinomycetes</taxon>
        <taxon>Streptosporangiales</taxon>
        <taxon>Streptosporangiaceae</taxon>
        <taxon>Planotetraspora</taxon>
    </lineage>
</organism>
<dbReference type="GO" id="GO:0004016">
    <property type="term" value="F:adenylate cyclase activity"/>
    <property type="evidence" value="ECO:0007669"/>
    <property type="project" value="TreeGrafter"/>
</dbReference>
<evidence type="ECO:0000313" key="5">
    <source>
        <dbReference type="Proteomes" id="UP000605992"/>
    </source>
</evidence>
<reference evidence="4" key="1">
    <citation type="submission" date="2021-01" db="EMBL/GenBank/DDBJ databases">
        <title>Whole genome shotgun sequence of Planotetraspora thailandica NBRC 104271.</title>
        <authorList>
            <person name="Komaki H."/>
            <person name="Tamura T."/>
        </authorList>
    </citation>
    <scope>NUCLEOTIDE SEQUENCE</scope>
    <source>
        <strain evidence="4">NBRC 104271</strain>
    </source>
</reference>
<dbReference type="Pfam" id="PF00196">
    <property type="entry name" value="GerE"/>
    <property type="match status" value="1"/>
</dbReference>
<dbReference type="GO" id="GO:0005737">
    <property type="term" value="C:cytoplasm"/>
    <property type="evidence" value="ECO:0007669"/>
    <property type="project" value="TreeGrafter"/>
</dbReference>
<evidence type="ECO:0000259" key="3">
    <source>
        <dbReference type="PROSITE" id="PS50043"/>
    </source>
</evidence>
<protein>
    <submittedName>
        <fullName evidence="4">LuxR family transcriptional regulator</fullName>
    </submittedName>
</protein>
<dbReference type="InterPro" id="IPR036388">
    <property type="entry name" value="WH-like_DNA-bd_sf"/>
</dbReference>
<dbReference type="InterPro" id="IPR000792">
    <property type="entry name" value="Tscrpt_reg_LuxR_C"/>
</dbReference>
<dbReference type="AlphaFoldDB" id="A0A8J3XV64"/>
<accession>A0A8J3XV64</accession>
<feature type="domain" description="HTH luxR-type" evidence="3">
    <location>
        <begin position="827"/>
        <end position="891"/>
    </location>
</feature>
<dbReference type="SUPFAM" id="SSF46894">
    <property type="entry name" value="C-terminal effector domain of the bipartite response regulators"/>
    <property type="match status" value="1"/>
</dbReference>
<dbReference type="PANTHER" id="PTHR16305:SF35">
    <property type="entry name" value="TRANSCRIPTIONAL ACTIVATOR DOMAIN"/>
    <property type="match status" value="1"/>
</dbReference>
<evidence type="ECO:0000256" key="1">
    <source>
        <dbReference type="ARBA" id="ARBA00022741"/>
    </source>
</evidence>
<dbReference type="CDD" id="cd06170">
    <property type="entry name" value="LuxR_C_like"/>
    <property type="match status" value="1"/>
</dbReference>
<dbReference type="Gene3D" id="1.10.10.10">
    <property type="entry name" value="Winged helix-like DNA-binding domain superfamily/Winged helix DNA-binding domain"/>
    <property type="match status" value="1"/>
</dbReference>
<dbReference type="PROSITE" id="PS50043">
    <property type="entry name" value="HTH_LUXR_2"/>
    <property type="match status" value="1"/>
</dbReference>
<dbReference type="PANTHER" id="PTHR16305">
    <property type="entry name" value="TESTICULAR SOLUBLE ADENYLYL CYCLASE"/>
    <property type="match status" value="1"/>
</dbReference>
<dbReference type="InterPro" id="IPR041664">
    <property type="entry name" value="AAA_16"/>
</dbReference>
<keyword evidence="1" id="KW-0547">Nucleotide-binding</keyword>
<comment type="caution">
    <text evidence="4">The sequence shown here is derived from an EMBL/GenBank/DDBJ whole genome shotgun (WGS) entry which is preliminary data.</text>
</comment>
<sequence length="892" mass="94876">MKVIEELLDQVGDRGSALLLRGEPGIGKSALLGAAACQAGARGTTVLSAAGVQSETHLPFAGLHQLLWPMLDSVDELPAPQREALLSAFGVAETGPPEFFLIALAALNLLGEAAARRPLLVTIDDVQWLDIPTMDVLGFVARRVASEPVVLLMALLDPYATRPAVCGLPEMCLTGLDQAASEALLDARPTRLSPGLRRRVLAEAAGNPLALAELPLTADEEPLAANAKLLPLTVRLERAFAQRATDLPAVTQTLLLVAAADDGGKPADVLAATAAVTGMPATASALDPAVRAGLVEAGPLAVRFRHPLIRSAIYQMAGPGQRLAAHAALAETHAADPDRRAWHRAAASGRQDERVAAELEAVADRARARGAISVAVEALHRSGELSEDPALRGERLLRAAELAFELGGRDLAGELLGHVQPGDLGLVERARLTWLHEMLEEGPSEGAPRSRRLVELAARCEAEGAGSLALNFVRAAALRCWWSDPGPKTRLGVVAAAERLHVDGDDPELLMILASASPVERGATVIERLSKLHADADPMATRLLGMASTFVGAFDLATGFLTTAIAGLRAQGRLGLLAQTLVSHAYVSVRQTDWTAAMCAAEEAERLARETGQPRWAAAARVTMALLSGLRGEWDAAGSFAAEAERVLVPMASSADLALLQMARGVTALCAGQHAEAYGHLRRMFRVGDPAYHPVIRWWAVDDFAEAAAGAGHAEEARAALAELEKAAALTPSPLLHVGLRHAHAVLADSDTLYQAALDADLSRWPMARGRLLLAYGAWLRRRRRVVESRVPLRAAREVFDALGMPPWAERARQELRASGEAADRRDPAASDRLSAQELQIARLAADGLSNREIGQQLYLSHRTVGTHLYRIFPKLGITSRAQLREALDGQP</sequence>
<name>A0A8J3XV64_9ACTN</name>
<gene>
    <name evidence="4" type="ORF">Pth03_21240</name>
</gene>
<evidence type="ECO:0000256" key="2">
    <source>
        <dbReference type="ARBA" id="ARBA00022840"/>
    </source>
</evidence>
<dbReference type="Proteomes" id="UP000605992">
    <property type="component" value="Unassembled WGS sequence"/>
</dbReference>
<dbReference type="GO" id="GO:0003677">
    <property type="term" value="F:DNA binding"/>
    <property type="evidence" value="ECO:0007669"/>
    <property type="project" value="InterPro"/>
</dbReference>
<dbReference type="SUPFAM" id="SSF52540">
    <property type="entry name" value="P-loop containing nucleoside triphosphate hydrolases"/>
    <property type="match status" value="1"/>
</dbReference>
<dbReference type="GO" id="GO:0006355">
    <property type="term" value="P:regulation of DNA-templated transcription"/>
    <property type="evidence" value="ECO:0007669"/>
    <property type="project" value="InterPro"/>
</dbReference>
<dbReference type="PROSITE" id="PS00622">
    <property type="entry name" value="HTH_LUXR_1"/>
    <property type="match status" value="1"/>
</dbReference>
<dbReference type="Pfam" id="PF13191">
    <property type="entry name" value="AAA_16"/>
    <property type="match status" value="1"/>
</dbReference>
<proteinExistence type="predicted"/>
<dbReference type="InterPro" id="IPR016032">
    <property type="entry name" value="Sig_transdc_resp-reg_C-effctor"/>
</dbReference>
<dbReference type="PRINTS" id="PR00038">
    <property type="entry name" value="HTHLUXR"/>
</dbReference>
<evidence type="ECO:0000313" key="4">
    <source>
        <dbReference type="EMBL" id="GII53735.1"/>
    </source>
</evidence>
<dbReference type="InterPro" id="IPR027417">
    <property type="entry name" value="P-loop_NTPase"/>
</dbReference>
<dbReference type="GO" id="GO:0005524">
    <property type="term" value="F:ATP binding"/>
    <property type="evidence" value="ECO:0007669"/>
    <property type="project" value="UniProtKB-KW"/>
</dbReference>
<dbReference type="SMART" id="SM00421">
    <property type="entry name" value="HTH_LUXR"/>
    <property type="match status" value="1"/>
</dbReference>